<proteinExistence type="predicted"/>
<evidence type="ECO:0000313" key="2">
    <source>
        <dbReference type="Proteomes" id="UP000886595"/>
    </source>
</evidence>
<protein>
    <submittedName>
        <fullName evidence="1">Uncharacterized protein</fullName>
    </submittedName>
</protein>
<name>A0A8X7RE53_BRACI</name>
<accession>A0A8X7RE53</accession>
<evidence type="ECO:0000313" key="1">
    <source>
        <dbReference type="EMBL" id="KAG2287479.1"/>
    </source>
</evidence>
<dbReference type="AlphaFoldDB" id="A0A8X7RE53"/>
<sequence>MKLLCSDAVPLQISITLNNACVTLVAVQTPAEVRLKVLGGKECQERRRADGVDMLLLDKKALRCKEVMVTCLLRFWVARDLKKSGKLIWF</sequence>
<keyword evidence="2" id="KW-1185">Reference proteome</keyword>
<organism evidence="1 2">
    <name type="scientific">Brassica carinata</name>
    <name type="common">Ethiopian mustard</name>
    <name type="synonym">Abyssinian cabbage</name>
    <dbReference type="NCBI Taxonomy" id="52824"/>
    <lineage>
        <taxon>Eukaryota</taxon>
        <taxon>Viridiplantae</taxon>
        <taxon>Streptophyta</taxon>
        <taxon>Embryophyta</taxon>
        <taxon>Tracheophyta</taxon>
        <taxon>Spermatophyta</taxon>
        <taxon>Magnoliopsida</taxon>
        <taxon>eudicotyledons</taxon>
        <taxon>Gunneridae</taxon>
        <taxon>Pentapetalae</taxon>
        <taxon>rosids</taxon>
        <taxon>malvids</taxon>
        <taxon>Brassicales</taxon>
        <taxon>Brassicaceae</taxon>
        <taxon>Brassiceae</taxon>
        <taxon>Brassica</taxon>
    </lineage>
</organism>
<dbReference type="Proteomes" id="UP000886595">
    <property type="component" value="Unassembled WGS sequence"/>
</dbReference>
<reference evidence="1 2" key="1">
    <citation type="submission" date="2020-02" db="EMBL/GenBank/DDBJ databases">
        <authorList>
            <person name="Ma Q."/>
            <person name="Huang Y."/>
            <person name="Song X."/>
            <person name="Pei D."/>
        </authorList>
    </citation>
    <scope>NUCLEOTIDE SEQUENCE [LARGE SCALE GENOMIC DNA]</scope>
    <source>
        <strain evidence="1">Sxm20200214</strain>
        <tissue evidence="1">Leaf</tissue>
    </source>
</reference>
<gene>
    <name evidence="1" type="ORF">Bca52824_047083</name>
</gene>
<comment type="caution">
    <text evidence="1">The sequence shown here is derived from an EMBL/GenBank/DDBJ whole genome shotgun (WGS) entry which is preliminary data.</text>
</comment>
<dbReference type="EMBL" id="JAAMPC010000010">
    <property type="protein sequence ID" value="KAG2287479.1"/>
    <property type="molecule type" value="Genomic_DNA"/>
</dbReference>